<keyword evidence="4" id="KW-0808">Transferase</keyword>
<name>A0A4T2C2C1_9MICO</name>
<keyword evidence="5" id="KW-1185">Reference proteome</keyword>
<dbReference type="EMBL" id="QYRT01000010">
    <property type="protein sequence ID" value="TIH37819.1"/>
    <property type="molecule type" value="Genomic_DNA"/>
</dbReference>
<dbReference type="Gene3D" id="3.40.50.150">
    <property type="entry name" value="Vaccinia Virus protein VP39"/>
    <property type="match status" value="1"/>
</dbReference>
<dbReference type="GO" id="GO:0032259">
    <property type="term" value="P:methylation"/>
    <property type="evidence" value="ECO:0007669"/>
    <property type="project" value="UniProtKB-KW"/>
</dbReference>
<dbReference type="Pfam" id="PF05050">
    <property type="entry name" value="Methyltransf_21"/>
    <property type="match status" value="1"/>
</dbReference>
<evidence type="ECO:0000256" key="1">
    <source>
        <dbReference type="SAM" id="Coils"/>
    </source>
</evidence>
<feature type="coiled-coil region" evidence="1">
    <location>
        <begin position="339"/>
        <end position="366"/>
    </location>
</feature>
<evidence type="ECO:0000256" key="2">
    <source>
        <dbReference type="SAM" id="MobiDB-lite"/>
    </source>
</evidence>
<dbReference type="InterPro" id="IPR029063">
    <property type="entry name" value="SAM-dependent_MTases_sf"/>
</dbReference>
<protein>
    <submittedName>
        <fullName evidence="4">FkbM family methyltransferase</fullName>
    </submittedName>
</protein>
<reference evidence="4 5" key="1">
    <citation type="journal article" date="2019" name="Microorganisms">
        <title>Systematic Affiliation and Genome Analysis of Subtercola vilae DB165(T) with Particular Emphasis on Cold Adaptation of an Isolate from a High-Altitude Cold Volcano Lake.</title>
        <authorList>
            <person name="Villalobos A.S."/>
            <person name="Wiese J."/>
            <person name="Imhoff J.F."/>
            <person name="Dorador C."/>
            <person name="Keller A."/>
            <person name="Hentschel U."/>
        </authorList>
    </citation>
    <scope>NUCLEOTIDE SEQUENCE [LARGE SCALE GENOMIC DNA]</scope>
    <source>
        <strain evidence="4 5">DB165</strain>
    </source>
</reference>
<sequence length="409" mass="44455">MVDGGRPARAAGGRADALSGHRPAAAAAARGPRHSEPHREPPASRGQLSAARAARHQGETRPAATRAAPEVARKIGSRHPDTQATAPERFSVTDRNISFAQNGEDIVLWRALKDIQGGTYIDVGANHPTIDSVSRKFYDAGWRGVAIEPNPEYASLYRVERPGDAVYEAIASDVDAPSAQIHLIDGTGLSTMIDEYGEEAAAAGWAVHDETVPVVTLNQTIEESGLADRDIHFLSVDTEGAEAFVLGSIDFSRYRPWILVIEATAPNSTRQVHESWQDTVERAGYTFQMFDGLSRYYLADERAEQIGTALTYAASFVDNFVRLDQLSLDDRCQSAERALTAATLREQQLAAELEQAHQKVALLDQAEATAARSAARAAELGALVAELQKTLSWRITKPLRGIRSLLPKR</sequence>
<proteinExistence type="predicted"/>
<dbReference type="NCBIfam" id="TIGR01444">
    <property type="entry name" value="fkbM_fam"/>
    <property type="match status" value="1"/>
</dbReference>
<keyword evidence="1" id="KW-0175">Coiled coil</keyword>
<dbReference type="SUPFAM" id="SSF53335">
    <property type="entry name" value="S-adenosyl-L-methionine-dependent methyltransferases"/>
    <property type="match status" value="1"/>
</dbReference>
<evidence type="ECO:0000313" key="5">
    <source>
        <dbReference type="Proteomes" id="UP000306192"/>
    </source>
</evidence>
<keyword evidence="4" id="KW-0489">Methyltransferase</keyword>
<organism evidence="4 5">
    <name type="scientific">Subtercola vilae</name>
    <dbReference type="NCBI Taxonomy" id="2056433"/>
    <lineage>
        <taxon>Bacteria</taxon>
        <taxon>Bacillati</taxon>
        <taxon>Actinomycetota</taxon>
        <taxon>Actinomycetes</taxon>
        <taxon>Micrococcales</taxon>
        <taxon>Microbacteriaceae</taxon>
        <taxon>Subtercola</taxon>
    </lineage>
</organism>
<feature type="domain" description="Methyltransferase FkbM" evidence="3">
    <location>
        <begin position="122"/>
        <end position="286"/>
    </location>
</feature>
<evidence type="ECO:0000313" key="4">
    <source>
        <dbReference type="EMBL" id="TIH37819.1"/>
    </source>
</evidence>
<dbReference type="Proteomes" id="UP000306192">
    <property type="component" value="Unassembled WGS sequence"/>
</dbReference>
<gene>
    <name evidence="4" type="ORF">D4765_07345</name>
</gene>
<dbReference type="AlphaFoldDB" id="A0A4T2C2C1"/>
<feature type="compositionally biased region" description="Low complexity" evidence="2">
    <location>
        <begin position="1"/>
        <end position="15"/>
    </location>
</feature>
<feature type="region of interest" description="Disordered" evidence="2">
    <location>
        <begin position="1"/>
        <end position="85"/>
    </location>
</feature>
<comment type="caution">
    <text evidence="4">The sequence shown here is derived from an EMBL/GenBank/DDBJ whole genome shotgun (WGS) entry which is preliminary data.</text>
</comment>
<evidence type="ECO:0000259" key="3">
    <source>
        <dbReference type="Pfam" id="PF05050"/>
    </source>
</evidence>
<dbReference type="InterPro" id="IPR006342">
    <property type="entry name" value="FkbM_mtfrase"/>
</dbReference>
<feature type="compositionally biased region" description="Basic and acidic residues" evidence="2">
    <location>
        <begin position="33"/>
        <end position="42"/>
    </location>
</feature>
<dbReference type="GO" id="GO:0008168">
    <property type="term" value="F:methyltransferase activity"/>
    <property type="evidence" value="ECO:0007669"/>
    <property type="project" value="UniProtKB-KW"/>
</dbReference>
<accession>A0A4T2C2C1</accession>